<dbReference type="Pfam" id="PF02321">
    <property type="entry name" value="OEP"/>
    <property type="match status" value="2"/>
</dbReference>
<evidence type="ECO:0000256" key="3">
    <source>
        <dbReference type="RuleBase" id="RU362097"/>
    </source>
</evidence>
<comment type="subcellular location">
    <subcellularLocation>
        <location evidence="1 3">Cell outer membrane</location>
        <topology evidence="1 3">Lipid-anchor</topology>
    </subcellularLocation>
</comment>
<name>A0ABX0QT69_9GAMM</name>
<dbReference type="NCBIfam" id="TIGR01845">
    <property type="entry name" value="outer_NodT"/>
    <property type="match status" value="1"/>
</dbReference>
<evidence type="ECO:0000256" key="1">
    <source>
        <dbReference type="ARBA" id="ARBA00004459"/>
    </source>
</evidence>
<keyword evidence="5" id="KW-1185">Reference proteome</keyword>
<dbReference type="Proteomes" id="UP000780690">
    <property type="component" value="Unassembled WGS sequence"/>
</dbReference>
<accession>A0ABX0QT69</accession>
<keyword evidence="3" id="KW-0449">Lipoprotein</keyword>
<dbReference type="InterPro" id="IPR003423">
    <property type="entry name" value="OMP_efflux"/>
</dbReference>
<comment type="similarity">
    <text evidence="2 3">Belongs to the outer membrane factor (OMF) (TC 1.B.17) family.</text>
</comment>
<dbReference type="SUPFAM" id="SSF56954">
    <property type="entry name" value="Outer membrane efflux proteins (OEP)"/>
    <property type="match status" value="1"/>
</dbReference>
<gene>
    <name evidence="4" type="ORF">F3J38_00555</name>
</gene>
<keyword evidence="3" id="KW-0812">Transmembrane</keyword>
<dbReference type="PANTHER" id="PTHR30203:SF21">
    <property type="entry name" value="OUTER MEMBRANE COMPONENT OF MULTIDRUG EFFLUX PUMP-RELATED"/>
    <property type="match status" value="1"/>
</dbReference>
<sequence length="483" mass="51334">MPRFRKLLCSLIPIVSVSCSTAPSQAPNTTLPIQLDSRATSSVPDQWWRLYQDPNLNTAVEQALAHNRNLSEAAAHLLAARQVANAVEGEKLPSTSLHTEGGYGSTAQDQLEAALDQSDTIRTGTRYGIGMDVQWEVDLFGRLKSLSKASHANVLAVMAEEQGMRVEVAAETTRAWLNACDAAQQSVLAQRALTLAEEKQHVVQMLSQAGVGSTLDQVQAQARVDQTSTALPPLHAARQRALAELAVLMGRLPDDPPAAAQQCATAPAIASIHIPHETGAALLQRRPDVLRAQQQLNAATAKIGVSTAELYPRISLGGAIYSSAHQPKGWGDSGATVWSLGPLISWSFPNISITRAHIAEAGANQQAALAHFDATLLQALKEVQENLADYQAAQQAQSSLQDAAAQSQQALHLAQIAQKEGASSALDYLTAQQATLAAQRQLANENGELINAQVTLFKSLGGGWQQAPDIALPDLSLLSKTGN</sequence>
<dbReference type="EMBL" id="VWXD01000001">
    <property type="protein sequence ID" value="NIE98565.1"/>
    <property type="molecule type" value="Genomic_DNA"/>
</dbReference>
<feature type="signal peptide" evidence="3">
    <location>
        <begin position="1"/>
        <end position="26"/>
    </location>
</feature>
<reference evidence="4 5" key="1">
    <citation type="journal article" date="2019" name="bioRxiv">
        <title>Bacteria contribute to plant secondary compound degradation in a generalist herbivore system.</title>
        <authorList>
            <person name="Francoeur C.B."/>
            <person name="Khadempour L."/>
            <person name="Moreira-Soto R.D."/>
            <person name="Gotting K."/>
            <person name="Book A.J."/>
            <person name="Pinto-Tomas A.A."/>
            <person name="Keefover-Ring K."/>
            <person name="Currie C.R."/>
        </authorList>
    </citation>
    <scope>NUCLEOTIDE SEQUENCE [LARGE SCALE GENOMIC DNA]</scope>
    <source>
        <strain evidence="4 5">Acro-805</strain>
    </source>
</reference>
<protein>
    <submittedName>
        <fullName evidence="4">TolC family protein</fullName>
    </submittedName>
</protein>
<dbReference type="InterPro" id="IPR010131">
    <property type="entry name" value="MdtP/NodT-like"/>
</dbReference>
<keyword evidence="3" id="KW-1134">Transmembrane beta strand</keyword>
<keyword evidence="3" id="KW-0472">Membrane</keyword>
<dbReference type="Gene3D" id="2.20.200.10">
    <property type="entry name" value="Outer membrane efflux proteins (OEP)"/>
    <property type="match status" value="1"/>
</dbReference>
<comment type="caution">
    <text evidence="4">The sequence shown here is derived from an EMBL/GenBank/DDBJ whole genome shotgun (WGS) entry which is preliminary data.</text>
</comment>
<keyword evidence="3" id="KW-0732">Signal</keyword>
<evidence type="ECO:0000313" key="4">
    <source>
        <dbReference type="EMBL" id="NIE98565.1"/>
    </source>
</evidence>
<keyword evidence="3" id="KW-0564">Palmitate</keyword>
<dbReference type="Gene3D" id="1.20.1600.10">
    <property type="entry name" value="Outer membrane efflux proteins (OEP)"/>
    <property type="match status" value="1"/>
</dbReference>
<evidence type="ECO:0000313" key="5">
    <source>
        <dbReference type="Proteomes" id="UP000780690"/>
    </source>
</evidence>
<feature type="chain" id="PRO_5044959147" evidence="3">
    <location>
        <begin position="27"/>
        <end position="483"/>
    </location>
</feature>
<dbReference type="PROSITE" id="PS51257">
    <property type="entry name" value="PROKAR_LIPOPROTEIN"/>
    <property type="match status" value="1"/>
</dbReference>
<dbReference type="PANTHER" id="PTHR30203">
    <property type="entry name" value="OUTER MEMBRANE CATION EFFLUX PROTEIN"/>
    <property type="match status" value="1"/>
</dbReference>
<proteinExistence type="inferred from homology"/>
<dbReference type="RefSeq" id="WP_167134102.1">
    <property type="nucleotide sequence ID" value="NZ_VWXD01000001.1"/>
</dbReference>
<evidence type="ECO:0000256" key="2">
    <source>
        <dbReference type="ARBA" id="ARBA00007613"/>
    </source>
</evidence>
<organism evidence="4 5">
    <name type="scientific">Candidatus Pantoea formicae</name>
    <dbReference type="NCBI Taxonomy" id="2608355"/>
    <lineage>
        <taxon>Bacteria</taxon>
        <taxon>Pseudomonadati</taxon>
        <taxon>Pseudomonadota</taxon>
        <taxon>Gammaproteobacteria</taxon>
        <taxon>Enterobacterales</taxon>
        <taxon>Erwiniaceae</taxon>
        <taxon>Pantoea</taxon>
    </lineage>
</organism>